<evidence type="ECO:0000259" key="1">
    <source>
        <dbReference type="PROSITE" id="PS51725"/>
    </source>
</evidence>
<dbReference type="KEGG" id="gxy:GLX_27970"/>
<accession>G2I3P2</accession>
<dbReference type="InterPro" id="IPR007138">
    <property type="entry name" value="ABM_dom"/>
</dbReference>
<dbReference type="STRING" id="634177.GLX_27970"/>
<feature type="domain" description="ABM" evidence="1">
    <location>
        <begin position="24"/>
        <end position="112"/>
    </location>
</feature>
<dbReference type="AlphaFoldDB" id="G2I3P2"/>
<dbReference type="PANTHER" id="PTHR33336">
    <property type="entry name" value="QUINOL MONOOXYGENASE YGIN-RELATED"/>
    <property type="match status" value="1"/>
</dbReference>
<dbReference type="GO" id="GO:0005829">
    <property type="term" value="C:cytosol"/>
    <property type="evidence" value="ECO:0007669"/>
    <property type="project" value="TreeGrafter"/>
</dbReference>
<dbReference type="EMBL" id="AP012159">
    <property type="protein sequence ID" value="BAK85209.1"/>
    <property type="molecule type" value="Genomic_DNA"/>
</dbReference>
<dbReference type="Pfam" id="PF03992">
    <property type="entry name" value="ABM"/>
    <property type="match status" value="1"/>
</dbReference>
<gene>
    <name evidence="2" type="ordered locus">GLX_27970</name>
</gene>
<dbReference type="Gene3D" id="3.30.70.100">
    <property type="match status" value="1"/>
</dbReference>
<sequence length="116" mass="12991">MSHLSIIPSQSQHPTGFLMTDQPITVIATLRLRPGHERAVLEAIRHCIAASRLETTNLSYQCHRDTSDGAVFVFVERWASPEALAAHETTPHFRAMAKVFETALAEPLRVHITHEI</sequence>
<dbReference type="PANTHER" id="PTHR33336:SF3">
    <property type="entry name" value="ABM DOMAIN-CONTAINING PROTEIN"/>
    <property type="match status" value="1"/>
</dbReference>
<evidence type="ECO:0000313" key="2">
    <source>
        <dbReference type="EMBL" id="BAK85209.1"/>
    </source>
</evidence>
<dbReference type="InterPro" id="IPR011008">
    <property type="entry name" value="Dimeric_a/b-barrel"/>
</dbReference>
<protein>
    <submittedName>
        <fullName evidence="2">Antibiotic biosynthesis monooxygenase</fullName>
    </submittedName>
</protein>
<dbReference type="eggNOG" id="COG1359">
    <property type="taxonomic scope" value="Bacteria"/>
</dbReference>
<evidence type="ECO:0000313" key="3">
    <source>
        <dbReference type="Proteomes" id="UP000009044"/>
    </source>
</evidence>
<dbReference type="GO" id="GO:0004497">
    <property type="term" value="F:monooxygenase activity"/>
    <property type="evidence" value="ECO:0007669"/>
    <property type="project" value="UniProtKB-KW"/>
</dbReference>
<dbReference type="PATRIC" id="fig|634177.7.peg.3112"/>
<name>G2I3P2_KOMMN</name>
<dbReference type="PROSITE" id="PS51725">
    <property type="entry name" value="ABM"/>
    <property type="match status" value="1"/>
</dbReference>
<proteinExistence type="predicted"/>
<dbReference type="HOGENOM" id="CLU_131496_11_1_5"/>
<dbReference type="InterPro" id="IPR050744">
    <property type="entry name" value="AI-2_Isomerase_LsrG"/>
</dbReference>
<keyword evidence="2" id="KW-0560">Oxidoreductase</keyword>
<keyword evidence="2" id="KW-0503">Monooxygenase</keyword>
<organism evidence="2 3">
    <name type="scientific">Komagataeibacter medellinensis (strain NBRC 3288 / BCRC 11682 / LMG 1693 / Kondo 51)</name>
    <name type="common">Gluconacetobacter medellinensis</name>
    <dbReference type="NCBI Taxonomy" id="634177"/>
    <lineage>
        <taxon>Bacteria</taxon>
        <taxon>Pseudomonadati</taxon>
        <taxon>Pseudomonadota</taxon>
        <taxon>Alphaproteobacteria</taxon>
        <taxon>Acetobacterales</taxon>
        <taxon>Acetobacteraceae</taxon>
        <taxon>Komagataeibacter</taxon>
    </lineage>
</organism>
<reference evidence="3" key="1">
    <citation type="journal article" date="2011" name="J. Bacteriol.">
        <title>Complete genome sequence of NBRC 3288, a unique cellulose-nonproducing strain of Gluconacetobacter xylinus isolated from vinegar.</title>
        <authorList>
            <person name="Ogino H."/>
            <person name="Azuma Y."/>
            <person name="Hosoyama A."/>
            <person name="Nakazawa H."/>
            <person name="Matsutani M."/>
            <person name="Hasegawa A."/>
            <person name="Otsuyama K."/>
            <person name="Matsushita K."/>
            <person name="Fujita N."/>
            <person name="Shirai M."/>
        </authorList>
    </citation>
    <scope>NUCLEOTIDE SEQUENCE [LARGE SCALE GENOMIC DNA]</scope>
    <source>
        <strain evidence="3">NBRC 3288 / BCRC 11682 / LMG 1693</strain>
    </source>
</reference>
<dbReference type="Proteomes" id="UP000009044">
    <property type="component" value="Chromosome"/>
</dbReference>
<dbReference type="SUPFAM" id="SSF54909">
    <property type="entry name" value="Dimeric alpha+beta barrel"/>
    <property type="match status" value="1"/>
</dbReference>